<dbReference type="Gene3D" id="3.30.420.10">
    <property type="entry name" value="Ribonuclease H-like superfamily/Ribonuclease H"/>
    <property type="match status" value="1"/>
</dbReference>
<proteinExistence type="predicted"/>
<evidence type="ECO:0000256" key="1">
    <source>
        <dbReference type="SAM" id="MobiDB-lite"/>
    </source>
</evidence>
<gene>
    <name evidence="3" type="ORF">Tci_194136</name>
</gene>
<dbReference type="InterPro" id="IPR002156">
    <property type="entry name" value="RNaseH_domain"/>
</dbReference>
<keyword evidence="3" id="KW-0695">RNA-directed DNA polymerase</keyword>
<dbReference type="PANTHER" id="PTHR48475:SF1">
    <property type="entry name" value="RNASE H TYPE-1 DOMAIN-CONTAINING PROTEIN"/>
    <property type="match status" value="1"/>
</dbReference>
<keyword evidence="3" id="KW-0548">Nucleotidyltransferase</keyword>
<dbReference type="SUPFAM" id="SSF53098">
    <property type="entry name" value="Ribonuclease H-like"/>
    <property type="match status" value="1"/>
</dbReference>
<sequence>MIKELNNRGQEKVTPRRLFNGGSGGGGSEKSHKSPLVEGVGGYFSDESSISRSRNQRHEVDQRLRDQVKASVRDGLAKEVKLRLRTEVVKAAFLMKKLLSELPTLTTPKKGEALMMYLSTANEAVTAMLLMERAKVKCLYTISCGQAIKEVLLSSSDQCYHRQPNKANTLTEVNATPVIANTPRVEDILESSNVRENLTPGPRAWRLYTNGASNSGGSESGLILIASNDVKYSFALRLNFSNSNSDAKYEALLVGLQIATKMQVKDIYDFVDSKLVASHVEGSYKANGEKMIKYQDKF</sequence>
<dbReference type="InterPro" id="IPR036397">
    <property type="entry name" value="RNaseH_sf"/>
</dbReference>
<dbReference type="EMBL" id="BKCJ010049706">
    <property type="protein sequence ID" value="GEW22160.1"/>
    <property type="molecule type" value="Genomic_DNA"/>
</dbReference>
<evidence type="ECO:0000313" key="3">
    <source>
        <dbReference type="EMBL" id="GEW22160.1"/>
    </source>
</evidence>
<organism evidence="3">
    <name type="scientific">Tanacetum cinerariifolium</name>
    <name type="common">Dalmatian daisy</name>
    <name type="synonym">Chrysanthemum cinerariifolium</name>
    <dbReference type="NCBI Taxonomy" id="118510"/>
    <lineage>
        <taxon>Eukaryota</taxon>
        <taxon>Viridiplantae</taxon>
        <taxon>Streptophyta</taxon>
        <taxon>Embryophyta</taxon>
        <taxon>Tracheophyta</taxon>
        <taxon>Spermatophyta</taxon>
        <taxon>Magnoliopsida</taxon>
        <taxon>eudicotyledons</taxon>
        <taxon>Gunneridae</taxon>
        <taxon>Pentapetalae</taxon>
        <taxon>asterids</taxon>
        <taxon>campanulids</taxon>
        <taxon>Asterales</taxon>
        <taxon>Asteraceae</taxon>
        <taxon>Asteroideae</taxon>
        <taxon>Anthemideae</taxon>
        <taxon>Anthemidinae</taxon>
        <taxon>Tanacetum</taxon>
    </lineage>
</organism>
<dbReference type="GO" id="GO:0003676">
    <property type="term" value="F:nucleic acid binding"/>
    <property type="evidence" value="ECO:0007669"/>
    <property type="project" value="InterPro"/>
</dbReference>
<name>A0A699GUN6_TANCI</name>
<dbReference type="GO" id="GO:0003964">
    <property type="term" value="F:RNA-directed DNA polymerase activity"/>
    <property type="evidence" value="ECO:0007669"/>
    <property type="project" value="UniProtKB-KW"/>
</dbReference>
<dbReference type="InterPro" id="IPR012337">
    <property type="entry name" value="RNaseH-like_sf"/>
</dbReference>
<accession>A0A699GUN6</accession>
<feature type="region of interest" description="Disordered" evidence="1">
    <location>
        <begin position="1"/>
        <end position="62"/>
    </location>
</feature>
<feature type="compositionally biased region" description="Basic and acidic residues" evidence="1">
    <location>
        <begin position="1"/>
        <end position="14"/>
    </location>
</feature>
<comment type="caution">
    <text evidence="3">The sequence shown here is derived from an EMBL/GenBank/DDBJ whole genome shotgun (WGS) entry which is preliminary data.</text>
</comment>
<reference evidence="3" key="1">
    <citation type="journal article" date="2019" name="Sci. Rep.">
        <title>Draft genome of Tanacetum cinerariifolium, the natural source of mosquito coil.</title>
        <authorList>
            <person name="Yamashiro T."/>
            <person name="Shiraishi A."/>
            <person name="Satake H."/>
            <person name="Nakayama K."/>
        </authorList>
    </citation>
    <scope>NUCLEOTIDE SEQUENCE</scope>
</reference>
<protein>
    <submittedName>
        <fullName evidence="3">Reverse transcriptase domain-containing protein</fullName>
    </submittedName>
</protein>
<dbReference type="Pfam" id="PF13456">
    <property type="entry name" value="RVT_3"/>
    <property type="match status" value="1"/>
</dbReference>
<dbReference type="PANTHER" id="PTHR48475">
    <property type="entry name" value="RIBONUCLEASE H"/>
    <property type="match status" value="1"/>
</dbReference>
<feature type="domain" description="RNase H type-1" evidence="2">
    <location>
        <begin position="212"/>
        <end position="291"/>
    </location>
</feature>
<dbReference type="AlphaFoldDB" id="A0A699GUN6"/>
<dbReference type="GO" id="GO:0004523">
    <property type="term" value="F:RNA-DNA hybrid ribonuclease activity"/>
    <property type="evidence" value="ECO:0007669"/>
    <property type="project" value="InterPro"/>
</dbReference>
<evidence type="ECO:0000259" key="2">
    <source>
        <dbReference type="Pfam" id="PF13456"/>
    </source>
</evidence>
<keyword evidence="3" id="KW-0808">Transferase</keyword>